<evidence type="ECO:0000313" key="1">
    <source>
        <dbReference type="EMBL" id="CAJ1380591.1"/>
    </source>
</evidence>
<keyword evidence="2" id="KW-1185">Reference proteome</keyword>
<accession>A0AA36I5C9</accession>
<dbReference type="Proteomes" id="UP001178507">
    <property type="component" value="Unassembled WGS sequence"/>
</dbReference>
<reference evidence="1" key="1">
    <citation type="submission" date="2023-08" db="EMBL/GenBank/DDBJ databases">
        <authorList>
            <person name="Chen Y."/>
            <person name="Shah S."/>
            <person name="Dougan E. K."/>
            <person name="Thang M."/>
            <person name="Chan C."/>
        </authorList>
    </citation>
    <scope>NUCLEOTIDE SEQUENCE</scope>
</reference>
<proteinExistence type="predicted"/>
<sequence>MRPGYWDIHIPPNSGSSYVVEDTMEDHAGCEVVKTCCDDQFSLCFSGNASRTVEVQRVDSEIGWPQQVGWGQDLYLRCYAPSVASFAPSTVPAEPPWYLRLEESTHVTAKLDFHHGNVIGGCECSNHAIQTRVSGSDWIDAGGDCLARDTRTCTLENLADASDRFGPARGSCDE</sequence>
<name>A0AA36I5C9_9DINO</name>
<dbReference type="EMBL" id="CAUJNA010000726">
    <property type="protein sequence ID" value="CAJ1380591.1"/>
    <property type="molecule type" value="Genomic_DNA"/>
</dbReference>
<gene>
    <name evidence="1" type="ORF">EVOR1521_LOCUS8498</name>
</gene>
<comment type="caution">
    <text evidence="1">The sequence shown here is derived from an EMBL/GenBank/DDBJ whole genome shotgun (WGS) entry which is preliminary data.</text>
</comment>
<dbReference type="AlphaFoldDB" id="A0AA36I5C9"/>
<organism evidence="1 2">
    <name type="scientific">Effrenium voratum</name>
    <dbReference type="NCBI Taxonomy" id="2562239"/>
    <lineage>
        <taxon>Eukaryota</taxon>
        <taxon>Sar</taxon>
        <taxon>Alveolata</taxon>
        <taxon>Dinophyceae</taxon>
        <taxon>Suessiales</taxon>
        <taxon>Symbiodiniaceae</taxon>
        <taxon>Effrenium</taxon>
    </lineage>
</organism>
<protein>
    <submittedName>
        <fullName evidence="1">Uncharacterized protein</fullName>
    </submittedName>
</protein>
<evidence type="ECO:0000313" key="2">
    <source>
        <dbReference type="Proteomes" id="UP001178507"/>
    </source>
</evidence>